<accession>A0A412ZFW5</accession>
<evidence type="ECO:0000313" key="1">
    <source>
        <dbReference type="EMBL" id="RGV79071.1"/>
    </source>
</evidence>
<gene>
    <name evidence="1" type="ORF">DWW02_04945</name>
</gene>
<evidence type="ECO:0000313" key="2">
    <source>
        <dbReference type="Proteomes" id="UP000284543"/>
    </source>
</evidence>
<reference evidence="1 2" key="1">
    <citation type="submission" date="2018-08" db="EMBL/GenBank/DDBJ databases">
        <title>A genome reference for cultivated species of the human gut microbiota.</title>
        <authorList>
            <person name="Zou Y."/>
            <person name="Xue W."/>
            <person name="Luo G."/>
        </authorList>
    </citation>
    <scope>NUCLEOTIDE SEQUENCE [LARGE SCALE GENOMIC DNA]</scope>
    <source>
        <strain evidence="1 2">AF14-18</strain>
    </source>
</reference>
<protein>
    <submittedName>
        <fullName evidence="1">Uncharacterized protein</fullName>
    </submittedName>
</protein>
<dbReference type="AlphaFoldDB" id="A0A412ZFW5"/>
<dbReference type="EMBL" id="QRZM01000001">
    <property type="protein sequence ID" value="RGV79071.1"/>
    <property type="molecule type" value="Genomic_DNA"/>
</dbReference>
<dbReference type="Proteomes" id="UP000284543">
    <property type="component" value="Unassembled WGS sequence"/>
</dbReference>
<dbReference type="RefSeq" id="WP_118017694.1">
    <property type="nucleotide sequence ID" value="NZ_CAUHGS010000001.1"/>
</dbReference>
<organism evidence="1 2">
    <name type="scientific">Enterocloster bolteae</name>
    <dbReference type="NCBI Taxonomy" id="208479"/>
    <lineage>
        <taxon>Bacteria</taxon>
        <taxon>Bacillati</taxon>
        <taxon>Bacillota</taxon>
        <taxon>Clostridia</taxon>
        <taxon>Lachnospirales</taxon>
        <taxon>Lachnospiraceae</taxon>
        <taxon>Enterocloster</taxon>
    </lineage>
</organism>
<sequence>MRENMKQQMRDMLSTLGRAEAILDSRTKKRETEEIARLLEDMQASAMAIGTAIEQVEGDGTQTVRLLEDYCELLWQYMVEEDLKERFCKGRQLAGKRGEIGSSLEAEFEVRLEIVFLVCRSRAWKQMERFYHLMKDKADCYVLTASYKEEDASGEEAVMHDESALIPESVKPFGFGQYDIRERKPDMVFTDGPYACPGQGGIRPDYDFMEVRENAGMVFYMPFYEDEELAEEDHCRIPQALYSDIILVPSGKVNEIYVNAMSCLDNGRDMIKKIYVLDGPDGYGALADVWKEKR</sequence>
<comment type="caution">
    <text evidence="1">The sequence shown here is derived from an EMBL/GenBank/DDBJ whole genome shotgun (WGS) entry which is preliminary data.</text>
</comment>
<proteinExistence type="predicted"/>
<name>A0A412ZFW5_9FIRM</name>